<gene>
    <name evidence="2" type="ORF">B296_00018792</name>
</gene>
<feature type="region of interest" description="Disordered" evidence="1">
    <location>
        <begin position="52"/>
        <end position="100"/>
    </location>
</feature>
<evidence type="ECO:0000256" key="1">
    <source>
        <dbReference type="SAM" id="MobiDB-lite"/>
    </source>
</evidence>
<evidence type="ECO:0000313" key="2">
    <source>
        <dbReference type="EMBL" id="RRT58377.1"/>
    </source>
</evidence>
<dbReference type="AlphaFoldDB" id="A0A426Z325"/>
<sequence length="100" mass="10294">MDPLTDDGPRNGLVTALRPVGQIASAVSAEPPAIGASLPVGCNGVGPASRLSIDAWGGTRTKEGSKGRSGGTRTKEGSKGRYRRHHSFGLASAEWRSPPT</sequence>
<accession>A0A426Z325</accession>
<dbReference type="EMBL" id="AMZH03008718">
    <property type="protein sequence ID" value="RRT58377.1"/>
    <property type="molecule type" value="Genomic_DNA"/>
</dbReference>
<evidence type="ECO:0000313" key="3">
    <source>
        <dbReference type="Proteomes" id="UP000287651"/>
    </source>
</evidence>
<proteinExistence type="predicted"/>
<protein>
    <submittedName>
        <fullName evidence="2">Uncharacterized protein</fullName>
    </submittedName>
</protein>
<comment type="caution">
    <text evidence="2">The sequence shown here is derived from an EMBL/GenBank/DDBJ whole genome shotgun (WGS) entry which is preliminary data.</text>
</comment>
<reference evidence="2 3" key="1">
    <citation type="journal article" date="2014" name="Agronomy (Basel)">
        <title>A Draft Genome Sequence for Ensete ventricosum, the Drought-Tolerant Tree Against Hunger.</title>
        <authorList>
            <person name="Harrison J."/>
            <person name="Moore K.A."/>
            <person name="Paszkiewicz K."/>
            <person name="Jones T."/>
            <person name="Grant M."/>
            <person name="Ambacheew D."/>
            <person name="Muzemil S."/>
            <person name="Studholme D.J."/>
        </authorList>
    </citation>
    <scope>NUCLEOTIDE SEQUENCE [LARGE SCALE GENOMIC DNA]</scope>
</reference>
<dbReference type="Proteomes" id="UP000287651">
    <property type="component" value="Unassembled WGS sequence"/>
</dbReference>
<organism evidence="2 3">
    <name type="scientific">Ensete ventricosum</name>
    <name type="common">Abyssinian banana</name>
    <name type="synonym">Musa ensete</name>
    <dbReference type="NCBI Taxonomy" id="4639"/>
    <lineage>
        <taxon>Eukaryota</taxon>
        <taxon>Viridiplantae</taxon>
        <taxon>Streptophyta</taxon>
        <taxon>Embryophyta</taxon>
        <taxon>Tracheophyta</taxon>
        <taxon>Spermatophyta</taxon>
        <taxon>Magnoliopsida</taxon>
        <taxon>Liliopsida</taxon>
        <taxon>Zingiberales</taxon>
        <taxon>Musaceae</taxon>
        <taxon>Ensete</taxon>
    </lineage>
</organism>
<name>A0A426Z325_ENSVE</name>